<sequence>MSCVSRQQTFAIFFGFIAGALLGGPIGAIAGGAAGAIMTAGAPPRNGTGPAPKR</sequence>
<accession>A0A7X3MUK2</accession>
<feature type="transmembrane region" description="Helical" evidence="1">
    <location>
        <begin position="12"/>
        <end position="38"/>
    </location>
</feature>
<gene>
    <name evidence="2" type="ORF">GR328_18625</name>
</gene>
<evidence type="ECO:0000256" key="1">
    <source>
        <dbReference type="SAM" id="Phobius"/>
    </source>
</evidence>
<reference evidence="2 3" key="1">
    <citation type="submission" date="2019-12" db="EMBL/GenBank/DDBJ databases">
        <authorList>
            <person name="Yuan C.-G."/>
        </authorList>
    </citation>
    <scope>NUCLEOTIDE SEQUENCE [LARGE SCALE GENOMIC DNA]</scope>
    <source>
        <strain evidence="2 3">KCTC 23863</strain>
    </source>
</reference>
<keyword evidence="1" id="KW-0812">Transmembrane</keyword>
<reference evidence="2 3" key="2">
    <citation type="submission" date="2020-01" db="EMBL/GenBank/DDBJ databases">
        <title>Microvirga sp. nov., an arsenate reduction bacterium isolated from Tibet hotspring sediments.</title>
        <authorList>
            <person name="Xian W.-D."/>
            <person name="Li W.-J."/>
        </authorList>
    </citation>
    <scope>NUCLEOTIDE SEQUENCE [LARGE SCALE GENOMIC DNA]</scope>
    <source>
        <strain evidence="2 3">KCTC 23863</strain>
    </source>
</reference>
<keyword evidence="1" id="KW-0472">Membrane</keyword>
<protein>
    <submittedName>
        <fullName evidence="2">Uncharacterized protein</fullName>
    </submittedName>
</protein>
<organism evidence="2 3">
    <name type="scientific">Microvirga makkahensis</name>
    <dbReference type="NCBI Taxonomy" id="1128670"/>
    <lineage>
        <taxon>Bacteria</taxon>
        <taxon>Pseudomonadati</taxon>
        <taxon>Pseudomonadota</taxon>
        <taxon>Alphaproteobacteria</taxon>
        <taxon>Hyphomicrobiales</taxon>
        <taxon>Methylobacteriaceae</taxon>
        <taxon>Microvirga</taxon>
    </lineage>
</organism>
<keyword evidence="3" id="KW-1185">Reference proteome</keyword>
<proteinExistence type="predicted"/>
<dbReference type="RefSeq" id="WP_160886429.1">
    <property type="nucleotide sequence ID" value="NZ_WURB01000016.1"/>
</dbReference>
<keyword evidence="1" id="KW-1133">Transmembrane helix</keyword>
<comment type="caution">
    <text evidence="2">The sequence shown here is derived from an EMBL/GenBank/DDBJ whole genome shotgun (WGS) entry which is preliminary data.</text>
</comment>
<evidence type="ECO:0000313" key="3">
    <source>
        <dbReference type="Proteomes" id="UP000436483"/>
    </source>
</evidence>
<dbReference type="Proteomes" id="UP000436483">
    <property type="component" value="Unassembled WGS sequence"/>
</dbReference>
<dbReference type="AlphaFoldDB" id="A0A7X3MUK2"/>
<evidence type="ECO:0000313" key="2">
    <source>
        <dbReference type="EMBL" id="MXQ13441.1"/>
    </source>
</evidence>
<name>A0A7X3MUK2_9HYPH</name>
<dbReference type="EMBL" id="WURB01000016">
    <property type="protein sequence ID" value="MXQ13441.1"/>
    <property type="molecule type" value="Genomic_DNA"/>
</dbReference>